<name>A0A2G9HC33_9LAMI</name>
<evidence type="ECO:0000313" key="3">
    <source>
        <dbReference type="Proteomes" id="UP000231279"/>
    </source>
</evidence>
<proteinExistence type="predicted"/>
<accession>A0A2G9HC33</accession>
<dbReference type="AlphaFoldDB" id="A0A2G9HC33"/>
<keyword evidence="1" id="KW-0812">Transmembrane</keyword>
<evidence type="ECO:0000313" key="2">
    <source>
        <dbReference type="EMBL" id="PIN14860.1"/>
    </source>
</evidence>
<keyword evidence="1" id="KW-0472">Membrane</keyword>
<feature type="transmembrane region" description="Helical" evidence="1">
    <location>
        <begin position="85"/>
        <end position="104"/>
    </location>
</feature>
<evidence type="ECO:0000256" key="1">
    <source>
        <dbReference type="SAM" id="Phobius"/>
    </source>
</evidence>
<reference evidence="3" key="1">
    <citation type="journal article" date="2018" name="Gigascience">
        <title>Genome assembly of the Pink Ipe (Handroanthus impetiginosus, Bignoniaceae), a highly valued, ecologically keystone Neotropical timber forest tree.</title>
        <authorList>
            <person name="Silva-Junior O.B."/>
            <person name="Grattapaglia D."/>
            <person name="Novaes E."/>
            <person name="Collevatti R.G."/>
        </authorList>
    </citation>
    <scope>NUCLEOTIDE SEQUENCE [LARGE SCALE GENOMIC DNA]</scope>
    <source>
        <strain evidence="3">cv. UFG-1</strain>
    </source>
</reference>
<organism evidence="2 3">
    <name type="scientific">Handroanthus impetiginosus</name>
    <dbReference type="NCBI Taxonomy" id="429701"/>
    <lineage>
        <taxon>Eukaryota</taxon>
        <taxon>Viridiplantae</taxon>
        <taxon>Streptophyta</taxon>
        <taxon>Embryophyta</taxon>
        <taxon>Tracheophyta</taxon>
        <taxon>Spermatophyta</taxon>
        <taxon>Magnoliopsida</taxon>
        <taxon>eudicotyledons</taxon>
        <taxon>Gunneridae</taxon>
        <taxon>Pentapetalae</taxon>
        <taxon>asterids</taxon>
        <taxon>lamiids</taxon>
        <taxon>Lamiales</taxon>
        <taxon>Bignoniaceae</taxon>
        <taxon>Crescentiina</taxon>
        <taxon>Tabebuia alliance</taxon>
        <taxon>Handroanthus</taxon>
    </lineage>
</organism>
<dbReference type="Proteomes" id="UP000231279">
    <property type="component" value="Unassembled WGS sequence"/>
</dbReference>
<dbReference type="EMBL" id="NKXS01002193">
    <property type="protein sequence ID" value="PIN14860.1"/>
    <property type="molecule type" value="Genomic_DNA"/>
</dbReference>
<keyword evidence="3" id="KW-1185">Reference proteome</keyword>
<sequence length="127" mass="14743">MELKRCNSHRILRSHGHDLFTEDLICNNPDQHSSFSYSIMQLLKLLAKNIHQSYSSAPKDHVWSVASGKGNNNEILFLLSRQMQVLHSLFLFIFPYVFVLLTKIQGPPITKSRYSFHFRSPLLLTKN</sequence>
<comment type="caution">
    <text evidence="2">The sequence shown here is derived from an EMBL/GenBank/DDBJ whole genome shotgun (WGS) entry which is preliminary data.</text>
</comment>
<protein>
    <submittedName>
        <fullName evidence="2">Uncharacterized protein</fullName>
    </submittedName>
</protein>
<keyword evidence="1" id="KW-1133">Transmembrane helix</keyword>
<gene>
    <name evidence="2" type="ORF">CDL12_12510</name>
</gene>